<proteinExistence type="inferred from homology"/>
<gene>
    <name evidence="8" type="ordered locus">LFE_1776</name>
</gene>
<keyword evidence="4" id="KW-0132">Cell division</keyword>
<evidence type="ECO:0000256" key="5">
    <source>
        <dbReference type="ARBA" id="ARBA00023054"/>
    </source>
</evidence>
<evidence type="ECO:0000256" key="6">
    <source>
        <dbReference type="ARBA" id="ARBA00023306"/>
    </source>
</evidence>
<evidence type="ECO:0000313" key="8">
    <source>
        <dbReference type="EMBL" id="BAM07455.1"/>
    </source>
</evidence>
<feature type="coiled-coil region" evidence="7">
    <location>
        <begin position="31"/>
        <end position="58"/>
    </location>
</feature>
<evidence type="ECO:0000256" key="4">
    <source>
        <dbReference type="ARBA" id="ARBA00022618"/>
    </source>
</evidence>
<dbReference type="AlphaFoldDB" id="I0IQA6"/>
<dbReference type="STRING" id="1162668.LFE_1776"/>
<dbReference type="GO" id="GO:0005737">
    <property type="term" value="C:cytoplasm"/>
    <property type="evidence" value="ECO:0007669"/>
    <property type="project" value="UniProtKB-SubCell"/>
</dbReference>
<dbReference type="PANTHER" id="PTHR35794">
    <property type="entry name" value="CELL DIVISION PROTEIN DIVIVA"/>
    <property type="match status" value="1"/>
</dbReference>
<organism evidence="8 9">
    <name type="scientific">Leptospirillum ferrooxidans (strain C2-3)</name>
    <dbReference type="NCBI Taxonomy" id="1162668"/>
    <lineage>
        <taxon>Bacteria</taxon>
        <taxon>Pseudomonadati</taxon>
        <taxon>Nitrospirota</taxon>
        <taxon>Nitrospiria</taxon>
        <taxon>Nitrospirales</taxon>
        <taxon>Nitrospiraceae</taxon>
        <taxon>Leptospirillum</taxon>
    </lineage>
</organism>
<dbReference type="RefSeq" id="WP_014449939.1">
    <property type="nucleotide sequence ID" value="NC_017094.1"/>
</dbReference>
<dbReference type="Gene3D" id="6.10.250.660">
    <property type="match status" value="1"/>
</dbReference>
<dbReference type="Proteomes" id="UP000007382">
    <property type="component" value="Chromosome"/>
</dbReference>
<evidence type="ECO:0000256" key="2">
    <source>
        <dbReference type="ARBA" id="ARBA00009008"/>
    </source>
</evidence>
<reference evidence="8 9" key="1">
    <citation type="journal article" date="2012" name="J. Bacteriol.">
        <title>Complete Genome Sequence of Leptospirillum ferrooxidans Strain C2-3, Isolated from a Fresh Volcanic Ash Deposit on the Island of Miyake, Japan.</title>
        <authorList>
            <person name="Fujimura R."/>
            <person name="Sato Y."/>
            <person name="Nishizawa T."/>
            <person name="Oshima K."/>
            <person name="Kim S.-W."/>
            <person name="Hattori M."/>
            <person name="Kamijo T."/>
            <person name="Ohta H."/>
        </authorList>
    </citation>
    <scope>NUCLEOTIDE SEQUENCE [LARGE SCALE GENOMIC DNA]</scope>
    <source>
        <strain evidence="8 9">C2-3</strain>
    </source>
</reference>
<dbReference type="PATRIC" id="fig|1162668.3.peg.2110"/>
<comment type="subcellular location">
    <subcellularLocation>
        <location evidence="1">Cytoplasm</location>
    </subcellularLocation>
</comment>
<reference evidence="9" key="2">
    <citation type="submission" date="2012-03" db="EMBL/GenBank/DDBJ databases">
        <title>The complete genome sequence of the pioneer microbe on fresh volcanic deposit, Leptospirillum ferrooxidans strain C2-3.</title>
        <authorList>
            <person name="Fujimura R."/>
            <person name="Sato Y."/>
            <person name="Nishizawa T."/>
            <person name="Nanba K."/>
            <person name="Oshima K."/>
            <person name="Hattori M."/>
            <person name="Kamijo T."/>
            <person name="Ohta H."/>
        </authorList>
    </citation>
    <scope>NUCLEOTIDE SEQUENCE [LARGE SCALE GENOMIC DNA]</scope>
    <source>
        <strain evidence="9">C2-3</strain>
    </source>
</reference>
<keyword evidence="3" id="KW-0963">Cytoplasm</keyword>
<dbReference type="InterPro" id="IPR007793">
    <property type="entry name" value="DivIVA_fam"/>
</dbReference>
<keyword evidence="5 7" id="KW-0175">Coiled coil</keyword>
<evidence type="ECO:0000256" key="3">
    <source>
        <dbReference type="ARBA" id="ARBA00022490"/>
    </source>
</evidence>
<protein>
    <submittedName>
        <fullName evidence="8">Putative celldivision initiation protein</fullName>
    </submittedName>
</protein>
<name>I0IQA6_LEPFC</name>
<keyword evidence="6" id="KW-0131">Cell cycle</keyword>
<accession>I0IQA6</accession>
<comment type="similarity">
    <text evidence="2">Belongs to the DivIVA family.</text>
</comment>
<keyword evidence="9" id="KW-1185">Reference proteome</keyword>
<dbReference type="EMBL" id="AP012342">
    <property type="protein sequence ID" value="BAM07455.1"/>
    <property type="molecule type" value="Genomic_DNA"/>
</dbReference>
<dbReference type="InterPro" id="IPR019933">
    <property type="entry name" value="DivIVA_domain"/>
</dbReference>
<dbReference type="Gene3D" id="1.20.5.2950">
    <property type="match status" value="1"/>
</dbReference>
<dbReference type="PANTHER" id="PTHR35794:SF2">
    <property type="entry name" value="CELL DIVISION PROTEIN DIVIVA"/>
    <property type="match status" value="1"/>
</dbReference>
<dbReference type="KEGG" id="lfc:LFE_1776"/>
<dbReference type="eggNOG" id="COG3599">
    <property type="taxonomic scope" value="Bacteria"/>
</dbReference>
<dbReference type="Pfam" id="PF05103">
    <property type="entry name" value="DivIVA"/>
    <property type="match status" value="1"/>
</dbReference>
<evidence type="ECO:0000313" key="9">
    <source>
        <dbReference type="Proteomes" id="UP000007382"/>
    </source>
</evidence>
<feature type="coiled-coil region" evidence="7">
    <location>
        <begin position="88"/>
        <end position="151"/>
    </location>
</feature>
<dbReference type="GO" id="GO:0051301">
    <property type="term" value="P:cell division"/>
    <property type="evidence" value="ECO:0007669"/>
    <property type="project" value="UniProtKB-KW"/>
</dbReference>
<dbReference type="NCBIfam" id="TIGR03544">
    <property type="entry name" value="DivI1A_domain"/>
    <property type="match status" value="1"/>
</dbReference>
<sequence length="170" mass="19333">MIDHNRINELRHMEFAKAFRGYEPKEVDAVLAQVIAEMTELLDERRGFEERIAEFSARSGDLSGKEALLGSTLLKAEQIAESLRESARRESESMIEEARKEASRILDEARTVHARSVLEMEGTRDEWLLGLSSVRQDVQKLLTGLSQLEEKWLFLDPDRSLGTGEPETDS</sequence>
<evidence type="ECO:0000256" key="7">
    <source>
        <dbReference type="SAM" id="Coils"/>
    </source>
</evidence>
<dbReference type="HOGENOM" id="CLU_076854_2_0_0"/>
<dbReference type="OrthoDB" id="9815492at2"/>
<evidence type="ECO:0000256" key="1">
    <source>
        <dbReference type="ARBA" id="ARBA00004496"/>
    </source>
</evidence>